<dbReference type="InterPro" id="IPR013324">
    <property type="entry name" value="RNA_pol_sigma_r3/r4-like"/>
</dbReference>
<sequence length="188" mass="21968">MNDITGIRLNEGSFREVYDQFHAKAFRYFLKRTSRQETATELTQQLFIKLWQSRHTLSAAHSLDIQLFTMANSVWIDHLRKEATSRKYFSMVDDFEPMIDSMPASTGLPGIEARDHLRLAMHQLSPVRRKVFILKMMHGFSNQEIAGKLSVSVKTVEDHLWKAMRLIRSFIATLWTFLLFSLSWPPAY</sequence>
<dbReference type="InterPro" id="IPR013249">
    <property type="entry name" value="RNA_pol_sigma70_r4_t2"/>
</dbReference>
<dbReference type="InterPro" id="IPR036388">
    <property type="entry name" value="WH-like_DNA-bd_sf"/>
</dbReference>
<evidence type="ECO:0000256" key="3">
    <source>
        <dbReference type="ARBA" id="ARBA00023082"/>
    </source>
</evidence>
<evidence type="ECO:0000259" key="6">
    <source>
        <dbReference type="Pfam" id="PF04542"/>
    </source>
</evidence>
<dbReference type="EMBL" id="CP119311">
    <property type="protein sequence ID" value="WEK36783.1"/>
    <property type="molecule type" value="Genomic_DNA"/>
</dbReference>
<keyword evidence="4" id="KW-0804">Transcription</keyword>
<evidence type="ECO:0000256" key="4">
    <source>
        <dbReference type="ARBA" id="ARBA00023163"/>
    </source>
</evidence>
<dbReference type="AlphaFoldDB" id="A0AAJ6BH38"/>
<evidence type="ECO:0000256" key="1">
    <source>
        <dbReference type="ARBA" id="ARBA00010641"/>
    </source>
</evidence>
<dbReference type="InterPro" id="IPR039425">
    <property type="entry name" value="RNA_pol_sigma-70-like"/>
</dbReference>
<dbReference type="PANTHER" id="PTHR43133:SF46">
    <property type="entry name" value="RNA POLYMERASE SIGMA-70 FACTOR ECF SUBFAMILY"/>
    <property type="match status" value="1"/>
</dbReference>
<keyword evidence="2" id="KW-0805">Transcription regulation</keyword>
<dbReference type="PANTHER" id="PTHR43133">
    <property type="entry name" value="RNA POLYMERASE ECF-TYPE SIGMA FACTO"/>
    <property type="match status" value="1"/>
</dbReference>
<dbReference type="InterPro" id="IPR014284">
    <property type="entry name" value="RNA_pol_sigma-70_dom"/>
</dbReference>
<reference evidence="8" key="1">
    <citation type="submission" date="2023-03" db="EMBL/GenBank/DDBJ databases">
        <title>Andean soil-derived lignocellulolytic bacterial consortium as a source of novel taxa and putative plastic-active enzymes.</title>
        <authorList>
            <person name="Diaz-Garcia L."/>
            <person name="Chuvochina M."/>
            <person name="Feuerriegel G."/>
            <person name="Bunk B."/>
            <person name="Sproer C."/>
            <person name="Streit W.R."/>
            <person name="Rodriguez L.M."/>
            <person name="Overmann J."/>
            <person name="Jimenez D.J."/>
        </authorList>
    </citation>
    <scope>NUCLEOTIDE SEQUENCE</scope>
    <source>
        <strain evidence="8">MAG 7</strain>
    </source>
</reference>
<keyword evidence="5" id="KW-0472">Membrane</keyword>
<evidence type="ECO:0000259" key="7">
    <source>
        <dbReference type="Pfam" id="PF08281"/>
    </source>
</evidence>
<feature type="transmembrane region" description="Helical" evidence="5">
    <location>
        <begin position="166"/>
        <end position="184"/>
    </location>
</feature>
<dbReference type="SUPFAM" id="SSF88659">
    <property type="entry name" value="Sigma3 and sigma4 domains of RNA polymerase sigma factors"/>
    <property type="match status" value="1"/>
</dbReference>
<dbReference type="InterPro" id="IPR013325">
    <property type="entry name" value="RNA_pol_sigma_r2"/>
</dbReference>
<name>A0AAJ6BH38_9BACT</name>
<keyword evidence="5" id="KW-0812">Transmembrane</keyword>
<dbReference type="GO" id="GO:0016987">
    <property type="term" value="F:sigma factor activity"/>
    <property type="evidence" value="ECO:0007669"/>
    <property type="project" value="UniProtKB-KW"/>
</dbReference>
<dbReference type="Gene3D" id="1.10.1740.10">
    <property type="match status" value="1"/>
</dbReference>
<gene>
    <name evidence="8" type="ORF">P0Y53_04650</name>
</gene>
<organism evidence="8 9">
    <name type="scientific">Candidatus Pseudobacter hemicellulosilyticus</name>
    <dbReference type="NCBI Taxonomy" id="3121375"/>
    <lineage>
        <taxon>Bacteria</taxon>
        <taxon>Pseudomonadati</taxon>
        <taxon>Bacteroidota</taxon>
        <taxon>Chitinophagia</taxon>
        <taxon>Chitinophagales</taxon>
        <taxon>Chitinophagaceae</taxon>
        <taxon>Pseudobacter</taxon>
    </lineage>
</organism>
<feature type="domain" description="RNA polymerase sigma-70 region 2" evidence="6">
    <location>
        <begin position="18"/>
        <end position="83"/>
    </location>
</feature>
<evidence type="ECO:0000256" key="5">
    <source>
        <dbReference type="SAM" id="Phobius"/>
    </source>
</evidence>
<dbReference type="Gene3D" id="1.10.10.10">
    <property type="entry name" value="Winged helix-like DNA-binding domain superfamily/Winged helix DNA-binding domain"/>
    <property type="match status" value="1"/>
</dbReference>
<comment type="similarity">
    <text evidence="1">Belongs to the sigma-70 factor family. ECF subfamily.</text>
</comment>
<evidence type="ECO:0000256" key="2">
    <source>
        <dbReference type="ARBA" id="ARBA00023015"/>
    </source>
</evidence>
<dbReference type="NCBIfam" id="TIGR02937">
    <property type="entry name" value="sigma70-ECF"/>
    <property type="match status" value="1"/>
</dbReference>
<accession>A0AAJ6BH38</accession>
<dbReference type="SUPFAM" id="SSF88946">
    <property type="entry name" value="Sigma2 domain of RNA polymerase sigma factors"/>
    <property type="match status" value="1"/>
</dbReference>
<proteinExistence type="inferred from homology"/>
<dbReference type="Pfam" id="PF08281">
    <property type="entry name" value="Sigma70_r4_2"/>
    <property type="match status" value="1"/>
</dbReference>
<feature type="domain" description="RNA polymerase sigma factor 70 region 4 type 2" evidence="7">
    <location>
        <begin position="117"/>
        <end position="165"/>
    </location>
</feature>
<dbReference type="GO" id="GO:0006352">
    <property type="term" value="P:DNA-templated transcription initiation"/>
    <property type="evidence" value="ECO:0007669"/>
    <property type="project" value="InterPro"/>
</dbReference>
<keyword evidence="5" id="KW-1133">Transmembrane helix</keyword>
<protein>
    <submittedName>
        <fullName evidence="8">Sigma-70 family RNA polymerase sigma factor</fullName>
    </submittedName>
</protein>
<dbReference type="Proteomes" id="UP001220610">
    <property type="component" value="Chromosome"/>
</dbReference>
<dbReference type="GO" id="GO:0003677">
    <property type="term" value="F:DNA binding"/>
    <property type="evidence" value="ECO:0007669"/>
    <property type="project" value="InterPro"/>
</dbReference>
<evidence type="ECO:0000313" key="9">
    <source>
        <dbReference type="Proteomes" id="UP001220610"/>
    </source>
</evidence>
<dbReference type="InterPro" id="IPR007627">
    <property type="entry name" value="RNA_pol_sigma70_r2"/>
</dbReference>
<evidence type="ECO:0000313" key="8">
    <source>
        <dbReference type="EMBL" id="WEK36783.1"/>
    </source>
</evidence>
<dbReference type="Pfam" id="PF04542">
    <property type="entry name" value="Sigma70_r2"/>
    <property type="match status" value="1"/>
</dbReference>
<keyword evidence="3" id="KW-0731">Sigma factor</keyword>